<dbReference type="Gene3D" id="2.60.40.1120">
    <property type="entry name" value="Carboxypeptidase-like, regulatory domain"/>
    <property type="match status" value="1"/>
</dbReference>
<feature type="domain" description="TonB-dependent receptor-like beta-barrel" evidence="6">
    <location>
        <begin position="550"/>
        <end position="1009"/>
    </location>
</feature>
<keyword evidence="4" id="KW-0798">TonB box</keyword>
<dbReference type="Gene3D" id="2.40.170.20">
    <property type="entry name" value="TonB-dependent receptor, beta-barrel domain"/>
    <property type="match status" value="1"/>
</dbReference>
<keyword evidence="8" id="KW-0675">Receptor</keyword>
<evidence type="ECO:0000256" key="3">
    <source>
        <dbReference type="ARBA" id="ARBA00023237"/>
    </source>
</evidence>
<comment type="subcellular location">
    <subcellularLocation>
        <location evidence="1 4">Cell outer membrane</location>
    </subcellularLocation>
</comment>
<dbReference type="InterPro" id="IPR037066">
    <property type="entry name" value="Plug_dom_sf"/>
</dbReference>
<evidence type="ECO:0000259" key="6">
    <source>
        <dbReference type="Pfam" id="PF00593"/>
    </source>
</evidence>
<keyword evidence="5" id="KW-0732">Signal</keyword>
<dbReference type="GO" id="GO:0009279">
    <property type="term" value="C:cell outer membrane"/>
    <property type="evidence" value="ECO:0007669"/>
    <property type="project" value="UniProtKB-SubCell"/>
</dbReference>
<dbReference type="InterPro" id="IPR000531">
    <property type="entry name" value="Beta-barrel_TonB"/>
</dbReference>
<evidence type="ECO:0000256" key="4">
    <source>
        <dbReference type="RuleBase" id="RU003357"/>
    </source>
</evidence>
<feature type="signal peptide" evidence="5">
    <location>
        <begin position="1"/>
        <end position="21"/>
    </location>
</feature>
<organism evidence="8 9">
    <name type="scientific">Chitinophaga oryziterrae</name>
    <dbReference type="NCBI Taxonomy" id="1031224"/>
    <lineage>
        <taxon>Bacteria</taxon>
        <taxon>Pseudomonadati</taxon>
        <taxon>Bacteroidota</taxon>
        <taxon>Chitinophagia</taxon>
        <taxon>Chitinophagales</taxon>
        <taxon>Chitinophagaceae</taxon>
        <taxon>Chitinophaga</taxon>
    </lineage>
</organism>
<evidence type="ECO:0000256" key="1">
    <source>
        <dbReference type="ARBA" id="ARBA00004442"/>
    </source>
</evidence>
<comment type="similarity">
    <text evidence="4">Belongs to the TonB-dependent receptor family.</text>
</comment>
<dbReference type="PANTHER" id="PTHR40980">
    <property type="entry name" value="PLUG DOMAIN-CONTAINING PROTEIN"/>
    <property type="match status" value="1"/>
</dbReference>
<dbReference type="PANTHER" id="PTHR40980:SF4">
    <property type="entry name" value="TONB-DEPENDENT RECEPTOR-LIKE BETA-BARREL DOMAIN-CONTAINING PROTEIN"/>
    <property type="match status" value="1"/>
</dbReference>
<keyword evidence="9" id="KW-1185">Reference proteome</keyword>
<gene>
    <name evidence="8" type="ORF">GO495_08920</name>
</gene>
<dbReference type="Pfam" id="PF00593">
    <property type="entry name" value="TonB_dep_Rec_b-barrel"/>
    <property type="match status" value="1"/>
</dbReference>
<accession>A0A6N8J835</accession>
<dbReference type="Pfam" id="PF13715">
    <property type="entry name" value="CarbopepD_reg_2"/>
    <property type="match status" value="1"/>
</dbReference>
<name>A0A6N8J835_9BACT</name>
<evidence type="ECO:0000259" key="7">
    <source>
        <dbReference type="Pfam" id="PF07715"/>
    </source>
</evidence>
<dbReference type="Pfam" id="PF07715">
    <property type="entry name" value="Plug"/>
    <property type="match status" value="1"/>
</dbReference>
<dbReference type="SUPFAM" id="SSF56935">
    <property type="entry name" value="Porins"/>
    <property type="match status" value="1"/>
</dbReference>
<feature type="chain" id="PRO_5026805644" evidence="5">
    <location>
        <begin position="22"/>
        <end position="1066"/>
    </location>
</feature>
<dbReference type="InterPro" id="IPR012910">
    <property type="entry name" value="Plug_dom"/>
</dbReference>
<comment type="caution">
    <text evidence="8">The sequence shown here is derived from an EMBL/GenBank/DDBJ whole genome shotgun (WGS) entry which is preliminary data.</text>
</comment>
<sequence length="1066" mass="119605">MQNWKAFLLYFLVTGTPVALFAQSYQSLSEKVSVNLENTTADVVVKSLEKQTPYTFTYDPEYLHHCVLTSVKFTNQPLADVLHYLDVYAPLDIAFTNKTVALKQGKQERAAGQDKGRVTGKVVDSKNEPLPGVTVQADNGVGAVTSVDGSYELSLQPGTYTFTFSYVSFDTRKVTEVIVKEKNVLPLNIVLKSNSSHLKEVTVTGNYKKASVEGLYALQKNNAAISDGISAEQIARTPDKNIGEVLKRVSGLSTMDNKYVVVRGLSERYNQAVLNGQVMPSTELNRKNFSFDIIPSNIVDNVTVVKTLTPDRSAEFGGGLVEVNTLDIPTSNFLNVSVGGSYNDKTTGKDFLTLKRENKEYSGQVASHRDLLGTLDWKNRNDVVAKFNASDKTADMFSNNWGLYNLKAAPSQNYQISGGRVMPVKDGEIGVVASFGYRNTLSTQDVRMSRDGFYSKDSSDVESYATFKGKRYGFTTNIGGLLAVGYRDARNRIGFQSMYLRTLDEQLILGTGTNGEVNGGGFELGYYDLVTQTTLWQNLLKGEHSLGKHGIKFKWVGGYMNLDRQKPDNHQVTTPFEKTDGSPNEYSILNAASSGSDKGALRWWTRALEKNYTWDASLSVPVQFNLGKVPLNNTFKAGYAGWSKDRLFYVFNVGTTFNNHDGYPQPLANAFTAQNEVDYHIVPFGDNFHRTVQLHAMYGMIDTKIGNRLRLVGGVRAEYYNLNGANAVLDSLFSQINKSRNADNKLDYTELLNREPNWNFFPSVNLTYSLTSKMNLRVAYAKSIIRPDLRDLSYFREYDFELGGIYLSNTPVQSTLAHHYDFRYEWYPGAGEVMSVSLFYKKFDYPMEIYANTQSGGIFELKNDKSAKNYGLEVEMRKSLAFTQLPVLRNFTLYGNFTTLASYVTPMDINYNSLDPVNPLKVIPVEQIAKEEKRPQAGASNYIVNGGVYYDVKPVSLSLVYNYVSNRMFRPDKSYQHSLFERPLQSLDAQVAIRFFKQHGEIKFNVSNLLNSSSIVYSNRFDGEPEIENGTKAPTTKQLLYQSDKDAIDFRAKPGRTYSTTISYKF</sequence>
<protein>
    <submittedName>
        <fullName evidence="8">TonB-dependent receptor plug domain-containing protein</fullName>
    </submittedName>
</protein>
<dbReference type="AlphaFoldDB" id="A0A6N8J835"/>
<dbReference type="Proteomes" id="UP000468388">
    <property type="component" value="Unassembled WGS sequence"/>
</dbReference>
<dbReference type="InterPro" id="IPR036942">
    <property type="entry name" value="Beta-barrel_TonB_sf"/>
</dbReference>
<dbReference type="InterPro" id="IPR008969">
    <property type="entry name" value="CarboxyPept-like_regulatory"/>
</dbReference>
<dbReference type="SUPFAM" id="SSF49464">
    <property type="entry name" value="Carboxypeptidase regulatory domain-like"/>
    <property type="match status" value="1"/>
</dbReference>
<proteinExistence type="inferred from homology"/>
<keyword evidence="3" id="KW-0998">Cell outer membrane</keyword>
<dbReference type="EMBL" id="WRXO01000002">
    <property type="protein sequence ID" value="MVT40698.1"/>
    <property type="molecule type" value="Genomic_DNA"/>
</dbReference>
<dbReference type="Gene3D" id="2.170.130.10">
    <property type="entry name" value="TonB-dependent receptor, plug domain"/>
    <property type="match status" value="1"/>
</dbReference>
<keyword evidence="2 4" id="KW-0472">Membrane</keyword>
<evidence type="ECO:0000313" key="8">
    <source>
        <dbReference type="EMBL" id="MVT40698.1"/>
    </source>
</evidence>
<evidence type="ECO:0000313" key="9">
    <source>
        <dbReference type="Proteomes" id="UP000468388"/>
    </source>
</evidence>
<feature type="domain" description="TonB-dependent receptor plug" evidence="7">
    <location>
        <begin position="225"/>
        <end position="306"/>
    </location>
</feature>
<dbReference type="OrthoDB" id="9768470at2"/>
<dbReference type="RefSeq" id="WP_157299334.1">
    <property type="nucleotide sequence ID" value="NZ_BAAAZB010000010.1"/>
</dbReference>
<evidence type="ECO:0000256" key="2">
    <source>
        <dbReference type="ARBA" id="ARBA00023136"/>
    </source>
</evidence>
<evidence type="ECO:0000256" key="5">
    <source>
        <dbReference type="SAM" id="SignalP"/>
    </source>
</evidence>
<reference evidence="8 9" key="1">
    <citation type="submission" date="2019-12" db="EMBL/GenBank/DDBJ databases">
        <title>The draft genomic sequence of strain Chitinophaga oryziterrae JCM 16595.</title>
        <authorList>
            <person name="Zhang X."/>
        </authorList>
    </citation>
    <scope>NUCLEOTIDE SEQUENCE [LARGE SCALE GENOMIC DNA]</scope>
    <source>
        <strain evidence="8 9">JCM 16595</strain>
    </source>
</reference>